<dbReference type="Pfam" id="PF01965">
    <property type="entry name" value="DJ-1_PfpI"/>
    <property type="match status" value="1"/>
</dbReference>
<evidence type="ECO:0000259" key="8">
    <source>
        <dbReference type="Pfam" id="PF01965"/>
    </source>
</evidence>
<dbReference type="SUPFAM" id="SSF54211">
    <property type="entry name" value="Ribosomal protein S5 domain 2-like"/>
    <property type="match status" value="2"/>
</dbReference>
<accession>E8MYR3</accession>
<dbReference type="STRING" id="926569.ANT_23730"/>
<evidence type="ECO:0000256" key="5">
    <source>
        <dbReference type="ARBA" id="ARBA00023239"/>
    </source>
</evidence>
<dbReference type="GO" id="GO:0004424">
    <property type="term" value="F:imidazoleglycerol-phosphate dehydratase activity"/>
    <property type="evidence" value="ECO:0007669"/>
    <property type="project" value="UniProtKB-UniRule"/>
</dbReference>
<evidence type="ECO:0000313" key="10">
    <source>
        <dbReference type="Proteomes" id="UP000008922"/>
    </source>
</evidence>
<dbReference type="GO" id="GO:0005737">
    <property type="term" value="C:cytoplasm"/>
    <property type="evidence" value="ECO:0007669"/>
    <property type="project" value="UniProtKB-SubCell"/>
</dbReference>
<comment type="catalytic activity">
    <reaction evidence="6 7">
        <text>D-erythro-1-(imidazol-4-yl)glycerol 3-phosphate = 3-(imidazol-4-yl)-2-oxopropyl phosphate + H2O</text>
        <dbReference type="Rhea" id="RHEA:11040"/>
        <dbReference type="ChEBI" id="CHEBI:15377"/>
        <dbReference type="ChEBI" id="CHEBI:57766"/>
        <dbReference type="ChEBI" id="CHEBI:58278"/>
        <dbReference type="EC" id="4.2.1.19"/>
    </reaction>
</comment>
<reference evidence="9 10" key="1">
    <citation type="submission" date="2010-12" db="EMBL/GenBank/DDBJ databases">
        <title>Whole genome sequence of Anaerolinea thermophila UNI-1.</title>
        <authorList>
            <person name="Narita-Yamada S."/>
            <person name="Kishi E."/>
            <person name="Watanabe Y."/>
            <person name="Takasaki K."/>
            <person name="Ankai A."/>
            <person name="Oguchi A."/>
            <person name="Fukui S."/>
            <person name="Takahashi M."/>
            <person name="Yashiro I."/>
            <person name="Hosoyama A."/>
            <person name="Sekiguchi Y."/>
            <person name="Hanada S."/>
            <person name="Fujita N."/>
        </authorList>
    </citation>
    <scope>NUCLEOTIDE SEQUENCE [LARGE SCALE GENOMIC DNA]</scope>
    <source>
        <strain evidence="10">DSM 14523 / JCM 11388 / NBRC 100420 / UNI-1</strain>
    </source>
</reference>
<dbReference type="GO" id="GO:0000105">
    <property type="term" value="P:L-histidine biosynthetic process"/>
    <property type="evidence" value="ECO:0007669"/>
    <property type="project" value="UniProtKB-UniRule"/>
</dbReference>
<dbReference type="NCBIfam" id="NF002111">
    <property type="entry name" value="PRK00951.2-1"/>
    <property type="match status" value="1"/>
</dbReference>
<dbReference type="PANTHER" id="PTHR23133:SF2">
    <property type="entry name" value="IMIDAZOLEGLYCEROL-PHOSPHATE DEHYDRATASE"/>
    <property type="match status" value="1"/>
</dbReference>
<dbReference type="InterPro" id="IPR029062">
    <property type="entry name" value="Class_I_gatase-like"/>
</dbReference>
<dbReference type="InterPro" id="IPR020565">
    <property type="entry name" value="ImidazoleglycerP_deHydtase_CS"/>
</dbReference>
<comment type="similarity">
    <text evidence="6 7">Belongs to the imidazoleglycerol-phosphate dehydratase family.</text>
</comment>
<dbReference type="FunFam" id="3.30.230.40:FF:000003">
    <property type="entry name" value="Imidazoleglycerol-phosphate dehydratase HisB"/>
    <property type="match status" value="1"/>
</dbReference>
<dbReference type="eggNOG" id="COG0131">
    <property type="taxonomic scope" value="Bacteria"/>
</dbReference>
<dbReference type="PANTHER" id="PTHR23133">
    <property type="entry name" value="IMIDAZOLEGLYCEROL-PHOSPHATE DEHYDRATASE HIS7"/>
    <property type="match status" value="1"/>
</dbReference>
<evidence type="ECO:0000256" key="6">
    <source>
        <dbReference type="HAMAP-Rule" id="MF_00076"/>
    </source>
</evidence>
<dbReference type="Gene3D" id="3.40.50.880">
    <property type="match status" value="1"/>
</dbReference>
<feature type="domain" description="DJ-1/PfpI" evidence="8">
    <location>
        <begin position="2"/>
        <end position="162"/>
    </location>
</feature>
<sequence>MKAGVVVFEGFSSLDFYMVVEPLLSPKKIYLERLDICARVGEVYDSSDLHVFATRLAPDLSGYDWLIIPGGEGVWKLLDNPAFLDWLSTAADAGHLVALREGILLASAAGLLKGRTVASLPEWEERLRQDGAVPVRQPSVMDSHYLTAVDRRSVLALGEAIAAAIALNQPLQSIQGGSGETVYSSREVAVERNTGETQVKVRLNLDGSGVCQIQTGLGFLDHMLEQVAVHGLFDLWLQASGDLHIDPHHTVEDVALTLGMAFQQVLGDRKGIVRMASFTVPMDESLAMVALDFSGRPFCVFDALWNAPEVGGIPVTLMEHFFQSFAQTARCTLHARVLYGRDDHHRAEALFKALGRALAQAAQVDARRQGKVPSSKGVLV</sequence>
<dbReference type="InterPro" id="IPR020568">
    <property type="entry name" value="Ribosomal_Su5_D2-typ_SF"/>
</dbReference>
<dbReference type="FunFam" id="3.30.230.40:FF:000001">
    <property type="entry name" value="Imidazoleglycerol-phosphate dehydratase HisB"/>
    <property type="match status" value="1"/>
</dbReference>
<dbReference type="PROSITE" id="PS00955">
    <property type="entry name" value="IGP_DEHYDRATASE_2"/>
    <property type="match status" value="1"/>
</dbReference>
<dbReference type="UniPathway" id="UPA00031">
    <property type="reaction ID" value="UER00011"/>
</dbReference>
<dbReference type="Gene3D" id="3.30.230.40">
    <property type="entry name" value="Imidazole glycerol phosphate dehydratase, domain 1"/>
    <property type="match status" value="2"/>
</dbReference>
<dbReference type="SUPFAM" id="SSF52317">
    <property type="entry name" value="Class I glutamine amidotransferase-like"/>
    <property type="match status" value="1"/>
</dbReference>
<evidence type="ECO:0000256" key="3">
    <source>
        <dbReference type="ARBA" id="ARBA00022605"/>
    </source>
</evidence>
<dbReference type="CDD" id="cd07914">
    <property type="entry name" value="IGPD"/>
    <property type="match status" value="1"/>
</dbReference>
<comment type="pathway">
    <text evidence="1 6 7">Amino-acid biosynthesis; L-histidine biosynthesis; L-histidine from 5-phospho-alpha-D-ribose 1-diphosphate: step 6/9.</text>
</comment>
<dbReference type="InterPro" id="IPR000807">
    <property type="entry name" value="ImidazoleglycerolP_deHydtase"/>
</dbReference>
<dbReference type="InterPro" id="IPR002818">
    <property type="entry name" value="DJ-1/PfpI"/>
</dbReference>
<keyword evidence="6" id="KW-0963">Cytoplasm</keyword>
<dbReference type="PROSITE" id="PS00954">
    <property type="entry name" value="IGP_DEHYDRATASE_1"/>
    <property type="match status" value="1"/>
</dbReference>
<proteinExistence type="inferred from homology"/>
<dbReference type="NCBIfam" id="NF002116">
    <property type="entry name" value="PRK00951.2-6"/>
    <property type="match status" value="1"/>
</dbReference>
<evidence type="ECO:0000256" key="7">
    <source>
        <dbReference type="RuleBase" id="RU000599"/>
    </source>
</evidence>
<evidence type="ECO:0000313" key="9">
    <source>
        <dbReference type="EMBL" id="BAJ64399.1"/>
    </source>
</evidence>
<gene>
    <name evidence="6 9" type="primary">hisB</name>
    <name evidence="9" type="ordered locus">ANT_23730</name>
</gene>
<dbReference type="Pfam" id="PF00475">
    <property type="entry name" value="IGPD"/>
    <property type="match status" value="1"/>
</dbReference>
<evidence type="ECO:0000256" key="4">
    <source>
        <dbReference type="ARBA" id="ARBA00023102"/>
    </source>
</evidence>
<evidence type="ECO:0000256" key="2">
    <source>
        <dbReference type="ARBA" id="ARBA00016664"/>
    </source>
</evidence>
<dbReference type="InterPro" id="IPR038494">
    <property type="entry name" value="IGPD_sf"/>
</dbReference>
<keyword evidence="5 6" id="KW-0456">Lyase</keyword>
<dbReference type="KEGG" id="atm:ANT_23730"/>
<organism evidence="9 10">
    <name type="scientific">Anaerolinea thermophila (strain DSM 14523 / JCM 11388 / NBRC 100420 / UNI-1)</name>
    <dbReference type="NCBI Taxonomy" id="926569"/>
    <lineage>
        <taxon>Bacteria</taxon>
        <taxon>Bacillati</taxon>
        <taxon>Chloroflexota</taxon>
        <taxon>Anaerolineae</taxon>
        <taxon>Anaerolineales</taxon>
        <taxon>Anaerolineaceae</taxon>
        <taxon>Anaerolinea</taxon>
    </lineage>
</organism>
<dbReference type="NCBIfam" id="NF002114">
    <property type="entry name" value="PRK00951.2-4"/>
    <property type="match status" value="1"/>
</dbReference>
<comment type="subcellular location">
    <subcellularLocation>
        <location evidence="6 7">Cytoplasm</location>
    </subcellularLocation>
</comment>
<dbReference type="eggNOG" id="COG0693">
    <property type="taxonomic scope" value="Bacteria"/>
</dbReference>
<dbReference type="AlphaFoldDB" id="E8MYR3"/>
<evidence type="ECO:0000256" key="1">
    <source>
        <dbReference type="ARBA" id="ARBA00005047"/>
    </source>
</evidence>
<dbReference type="InParanoid" id="E8MYR3"/>
<keyword evidence="4 6" id="KW-0368">Histidine biosynthesis</keyword>
<dbReference type="HOGENOM" id="CLU_726926_0_0_0"/>
<protein>
    <recommendedName>
        <fullName evidence="2 6">Imidazoleglycerol-phosphate dehydratase</fullName>
        <shortName evidence="6">IGPD</shortName>
        <ecNumber evidence="6 7">4.2.1.19</ecNumber>
    </recommendedName>
</protein>
<dbReference type="Proteomes" id="UP000008922">
    <property type="component" value="Chromosome"/>
</dbReference>
<name>E8MYR3_ANATU</name>
<keyword evidence="10" id="KW-1185">Reference proteome</keyword>
<keyword evidence="3 6" id="KW-0028">Amino-acid biosynthesis</keyword>
<dbReference type="EMBL" id="AP012029">
    <property type="protein sequence ID" value="BAJ64399.1"/>
    <property type="molecule type" value="Genomic_DNA"/>
</dbReference>
<dbReference type="HAMAP" id="MF_00076">
    <property type="entry name" value="HisB"/>
    <property type="match status" value="1"/>
</dbReference>
<dbReference type="EC" id="4.2.1.19" evidence="6 7"/>